<proteinExistence type="predicted"/>
<evidence type="ECO:0000313" key="1">
    <source>
        <dbReference type="Proteomes" id="UP000887565"/>
    </source>
</evidence>
<reference evidence="2" key="1">
    <citation type="submission" date="2022-11" db="UniProtKB">
        <authorList>
            <consortium name="WormBaseParasite"/>
        </authorList>
    </citation>
    <scope>IDENTIFICATION</scope>
</reference>
<accession>A0A915ITW4</accession>
<sequence length="79" mass="8749">MIGVEDASILNVKKWDSGRQKTRVCKEIIGWTGTKTGWKWACLPVEKLAGLIGGNAQKILCHFKFFGAKNHSGPAQKKH</sequence>
<dbReference type="Proteomes" id="UP000887565">
    <property type="component" value="Unplaced"/>
</dbReference>
<dbReference type="WBParaSite" id="nRc.2.0.1.t17291-RA">
    <property type="protein sequence ID" value="nRc.2.0.1.t17291-RA"/>
    <property type="gene ID" value="nRc.2.0.1.g17291"/>
</dbReference>
<organism evidence="1 2">
    <name type="scientific">Romanomermis culicivorax</name>
    <name type="common">Nematode worm</name>
    <dbReference type="NCBI Taxonomy" id="13658"/>
    <lineage>
        <taxon>Eukaryota</taxon>
        <taxon>Metazoa</taxon>
        <taxon>Ecdysozoa</taxon>
        <taxon>Nematoda</taxon>
        <taxon>Enoplea</taxon>
        <taxon>Dorylaimia</taxon>
        <taxon>Mermithida</taxon>
        <taxon>Mermithoidea</taxon>
        <taxon>Mermithidae</taxon>
        <taxon>Romanomermis</taxon>
    </lineage>
</organism>
<name>A0A915ITW4_ROMCU</name>
<keyword evidence="1" id="KW-1185">Reference proteome</keyword>
<evidence type="ECO:0000313" key="2">
    <source>
        <dbReference type="WBParaSite" id="nRc.2.0.1.t17291-RA"/>
    </source>
</evidence>
<dbReference type="AlphaFoldDB" id="A0A915ITW4"/>
<protein>
    <submittedName>
        <fullName evidence="2">Uncharacterized protein</fullName>
    </submittedName>
</protein>